<keyword evidence="1" id="KW-0695">RNA-directed DNA polymerase</keyword>
<gene>
    <name evidence="1" type="ORF">Tci_690210</name>
</gene>
<protein>
    <submittedName>
        <fullName evidence="1">Putative reverse transcriptase domain-containing protein</fullName>
    </submittedName>
</protein>
<organism evidence="1">
    <name type="scientific">Tanacetum cinerariifolium</name>
    <name type="common">Dalmatian daisy</name>
    <name type="synonym">Chrysanthemum cinerariifolium</name>
    <dbReference type="NCBI Taxonomy" id="118510"/>
    <lineage>
        <taxon>Eukaryota</taxon>
        <taxon>Viridiplantae</taxon>
        <taxon>Streptophyta</taxon>
        <taxon>Embryophyta</taxon>
        <taxon>Tracheophyta</taxon>
        <taxon>Spermatophyta</taxon>
        <taxon>Magnoliopsida</taxon>
        <taxon>eudicotyledons</taxon>
        <taxon>Gunneridae</taxon>
        <taxon>Pentapetalae</taxon>
        <taxon>asterids</taxon>
        <taxon>campanulids</taxon>
        <taxon>Asterales</taxon>
        <taxon>Asteraceae</taxon>
        <taxon>Asteroideae</taxon>
        <taxon>Anthemideae</taxon>
        <taxon>Anthemidinae</taxon>
        <taxon>Tanacetum</taxon>
    </lineage>
</organism>
<keyword evidence="1" id="KW-0548">Nucleotidyltransferase</keyword>
<comment type="caution">
    <text evidence="1">The sequence shown here is derived from an EMBL/GenBank/DDBJ whole genome shotgun (WGS) entry which is preliminary data.</text>
</comment>
<dbReference type="EMBL" id="BKCJ010569908">
    <property type="protein sequence ID" value="GFB18239.1"/>
    <property type="molecule type" value="Genomic_DNA"/>
</dbReference>
<dbReference type="AlphaFoldDB" id="A0A699KZA5"/>
<sequence>ALLDVIPSTLDVSYAVELADGRVVETRNMLRGCRLGLLGHPFSVDLMAVELGSFDVIIDMDWLANHHAVIIYD</sequence>
<dbReference type="CDD" id="cd00303">
    <property type="entry name" value="retropepsin_like"/>
    <property type="match status" value="1"/>
</dbReference>
<accession>A0A699KZA5</accession>
<evidence type="ECO:0000313" key="1">
    <source>
        <dbReference type="EMBL" id="GFB18239.1"/>
    </source>
</evidence>
<dbReference type="GO" id="GO:0003964">
    <property type="term" value="F:RNA-directed DNA polymerase activity"/>
    <property type="evidence" value="ECO:0007669"/>
    <property type="project" value="UniProtKB-KW"/>
</dbReference>
<feature type="non-terminal residue" evidence="1">
    <location>
        <position position="1"/>
    </location>
</feature>
<dbReference type="Pfam" id="PF08284">
    <property type="entry name" value="RVP_2"/>
    <property type="match status" value="1"/>
</dbReference>
<keyword evidence="1" id="KW-0808">Transferase</keyword>
<dbReference type="InterPro" id="IPR021109">
    <property type="entry name" value="Peptidase_aspartic_dom_sf"/>
</dbReference>
<proteinExistence type="predicted"/>
<dbReference type="Gene3D" id="2.40.70.10">
    <property type="entry name" value="Acid Proteases"/>
    <property type="match status" value="1"/>
</dbReference>
<name>A0A699KZA5_TANCI</name>
<reference evidence="1" key="1">
    <citation type="journal article" date="2019" name="Sci. Rep.">
        <title>Draft genome of Tanacetum cinerariifolium, the natural source of mosquito coil.</title>
        <authorList>
            <person name="Yamashiro T."/>
            <person name="Shiraishi A."/>
            <person name="Satake H."/>
            <person name="Nakayama K."/>
        </authorList>
    </citation>
    <scope>NUCLEOTIDE SEQUENCE</scope>
</reference>